<dbReference type="AlphaFoldDB" id="A0A9D4D088"/>
<feature type="compositionally biased region" description="Low complexity" evidence="1">
    <location>
        <begin position="76"/>
        <end position="90"/>
    </location>
</feature>
<proteinExistence type="predicted"/>
<gene>
    <name evidence="2" type="ORF">DPMN_043329</name>
</gene>
<dbReference type="EMBL" id="JAIWYP010000011">
    <property type="protein sequence ID" value="KAH3736756.1"/>
    <property type="molecule type" value="Genomic_DNA"/>
</dbReference>
<protein>
    <submittedName>
        <fullName evidence="2">Uncharacterized protein</fullName>
    </submittedName>
</protein>
<reference evidence="2" key="1">
    <citation type="journal article" date="2019" name="bioRxiv">
        <title>The Genome of the Zebra Mussel, Dreissena polymorpha: A Resource for Invasive Species Research.</title>
        <authorList>
            <person name="McCartney M.A."/>
            <person name="Auch B."/>
            <person name="Kono T."/>
            <person name="Mallez S."/>
            <person name="Zhang Y."/>
            <person name="Obille A."/>
            <person name="Becker A."/>
            <person name="Abrahante J.E."/>
            <person name="Garbe J."/>
            <person name="Badalamenti J.P."/>
            <person name="Herman A."/>
            <person name="Mangelson H."/>
            <person name="Liachko I."/>
            <person name="Sullivan S."/>
            <person name="Sone E.D."/>
            <person name="Koren S."/>
            <person name="Silverstein K.A.T."/>
            <person name="Beckman K.B."/>
            <person name="Gohl D.M."/>
        </authorList>
    </citation>
    <scope>NUCLEOTIDE SEQUENCE</scope>
    <source>
        <strain evidence="2">Duluth1</strain>
        <tissue evidence="2">Whole animal</tissue>
    </source>
</reference>
<feature type="region of interest" description="Disordered" evidence="1">
    <location>
        <begin position="56"/>
        <end position="90"/>
    </location>
</feature>
<organism evidence="2 3">
    <name type="scientific">Dreissena polymorpha</name>
    <name type="common">Zebra mussel</name>
    <name type="synonym">Mytilus polymorpha</name>
    <dbReference type="NCBI Taxonomy" id="45954"/>
    <lineage>
        <taxon>Eukaryota</taxon>
        <taxon>Metazoa</taxon>
        <taxon>Spiralia</taxon>
        <taxon>Lophotrochozoa</taxon>
        <taxon>Mollusca</taxon>
        <taxon>Bivalvia</taxon>
        <taxon>Autobranchia</taxon>
        <taxon>Heteroconchia</taxon>
        <taxon>Euheterodonta</taxon>
        <taxon>Imparidentia</taxon>
        <taxon>Neoheterodontei</taxon>
        <taxon>Myida</taxon>
        <taxon>Dreissenoidea</taxon>
        <taxon>Dreissenidae</taxon>
        <taxon>Dreissena</taxon>
    </lineage>
</organism>
<dbReference type="Proteomes" id="UP000828390">
    <property type="component" value="Unassembled WGS sequence"/>
</dbReference>
<evidence type="ECO:0000256" key="1">
    <source>
        <dbReference type="SAM" id="MobiDB-lite"/>
    </source>
</evidence>
<keyword evidence="3" id="KW-1185">Reference proteome</keyword>
<comment type="caution">
    <text evidence="2">The sequence shown here is derived from an EMBL/GenBank/DDBJ whole genome shotgun (WGS) entry which is preliminary data.</text>
</comment>
<name>A0A9D4D088_DREPO</name>
<evidence type="ECO:0000313" key="2">
    <source>
        <dbReference type="EMBL" id="KAH3736756.1"/>
    </source>
</evidence>
<sequence length="180" mass="19933">MTYVTNVRDLAQKHPGQALYVYNQQFRMAREKGFHPWDSLYLDYWLLVSTQAPTTSPFPSAQSGGNNFRSPDSLFTPPTTHPTNPTSPTNFTCPLAGPSTCGPNARTLPFFTNTYVATAKVITLQPDVLSVVKNRSEQQTDLSHPRLTPHTSLSVSADLTTPVNIRTSSLTYLGMQRQNS</sequence>
<feature type="compositionally biased region" description="Polar residues" evidence="1">
    <location>
        <begin position="56"/>
        <end position="70"/>
    </location>
</feature>
<evidence type="ECO:0000313" key="3">
    <source>
        <dbReference type="Proteomes" id="UP000828390"/>
    </source>
</evidence>
<accession>A0A9D4D088</accession>
<reference evidence="2" key="2">
    <citation type="submission" date="2020-11" db="EMBL/GenBank/DDBJ databases">
        <authorList>
            <person name="McCartney M.A."/>
            <person name="Auch B."/>
            <person name="Kono T."/>
            <person name="Mallez S."/>
            <person name="Becker A."/>
            <person name="Gohl D.M."/>
            <person name="Silverstein K.A.T."/>
            <person name="Koren S."/>
            <person name="Bechman K.B."/>
            <person name="Herman A."/>
            <person name="Abrahante J.E."/>
            <person name="Garbe J."/>
        </authorList>
    </citation>
    <scope>NUCLEOTIDE SEQUENCE</scope>
    <source>
        <strain evidence="2">Duluth1</strain>
        <tissue evidence="2">Whole animal</tissue>
    </source>
</reference>